<sequence>MRHKTLMSNIAQNEESKRNFDAGISLEASAFKELEEKLELLIVNTDECLLIVDNNLDIVTFNYRFNELFRFYFGKPILKGSSVLMYVQPERIEALRKIYIDVLNGERIETEIQLLAPDGSVCFFLNKFKPIYNKHGVVIGAFVSSYDITISKKTEAALRQSEEKYHYIIENALHGFVFSELNGALLDANKAACEMFGYSVEEFRKLNWDDICVQDQQTLAQYIEERDRNGKVKGELIGVHKDGRHFPCEFSAMVYDDKSGISKISTFISDISEPKKIKAELELRERRFASLVEHGADGVAILSPEGKPVYLSPAIEKIYGHTVEEAMNFDLFSAVYPDDLHVVQSAWVEMMQKPGVPVLGKVARIRHKDGNWRWIEGTLINMLHEPSIKGIVNNYRDVTHKVLAEQEKEFERRDKEALINNTEDLIWSVSKDFKLIAGNKAFIESIRLTTGIMLVPGDNLLMKKYFDRRFIGFWEGIYKRGLRGESVKEESYVTSLVGVPNSWIEIRLNPIYEKDLIIGIACYSRNITKQKKLQDSLIESEEKFRAAFQFSAIGMAIVGLDGRFITVNDSLCRITGYTAEEMKSLTYQQITHPDDIEIETKSFRRLLSGQKEAHESEKRYLHKNGQVIWIHMATSLVKHKFGEPLHFVSQIEDITSRKRDELHLLNLNQRLNQRAEQLAASNAELEQFAYIASHDLQEPLRMITGFLTQLEKKYKEQLDDKARQYIHFAVDGATRMRTIILDLLEYSKVGRKAYVLDWLDMNELVQEVVEKNIWRDKGVQIEWKDLPKLYGAKMPLQQVMQNLISNAIKYRKKEEKPRIIVSASDNHKHWQISVSDNGIGIEKQFFEKIFVLFQRLHHKEEYSGTGIGLAICKKIIENHNGKIWVESEYGSGSTFHFIINK</sequence>
<dbReference type="NCBIfam" id="TIGR00229">
    <property type="entry name" value="sensory_box"/>
    <property type="match status" value="4"/>
</dbReference>
<dbReference type="InterPro" id="IPR001610">
    <property type="entry name" value="PAC"/>
</dbReference>
<dbReference type="InterPro" id="IPR000700">
    <property type="entry name" value="PAS-assoc_C"/>
</dbReference>
<dbReference type="SMART" id="SM00091">
    <property type="entry name" value="PAS"/>
    <property type="match status" value="4"/>
</dbReference>
<keyword evidence="3" id="KW-0597">Phosphoprotein</keyword>
<dbReference type="SUPFAM" id="SSF55874">
    <property type="entry name" value="ATPase domain of HSP90 chaperone/DNA topoisomerase II/histidine kinase"/>
    <property type="match status" value="1"/>
</dbReference>
<feature type="domain" description="PAS" evidence="7">
    <location>
        <begin position="161"/>
        <end position="203"/>
    </location>
</feature>
<dbReference type="Pfam" id="PF08448">
    <property type="entry name" value="PAS_4"/>
    <property type="match status" value="1"/>
</dbReference>
<keyword evidence="5" id="KW-0418">Kinase</keyword>
<dbReference type="Gene3D" id="1.10.287.130">
    <property type="match status" value="1"/>
</dbReference>
<dbReference type="InterPro" id="IPR000014">
    <property type="entry name" value="PAS"/>
</dbReference>
<dbReference type="Pfam" id="PF02518">
    <property type="entry name" value="HATPase_c"/>
    <property type="match status" value="1"/>
</dbReference>
<reference evidence="10" key="1">
    <citation type="journal article" date="2019" name="Int. J. Syst. Evol. Microbiol.">
        <title>The Global Catalogue of Microorganisms (GCM) 10K type strain sequencing project: providing services to taxonomists for standard genome sequencing and annotation.</title>
        <authorList>
            <consortium name="The Broad Institute Genomics Platform"/>
            <consortium name="The Broad Institute Genome Sequencing Center for Infectious Disease"/>
            <person name="Wu L."/>
            <person name="Ma J."/>
        </authorList>
    </citation>
    <scope>NUCLEOTIDE SEQUENCE [LARGE SCALE GENOMIC DNA]</scope>
    <source>
        <strain evidence="10">KCTC 52344</strain>
    </source>
</reference>
<dbReference type="InterPro" id="IPR013656">
    <property type="entry name" value="PAS_4"/>
</dbReference>
<feature type="domain" description="PAC" evidence="8">
    <location>
        <begin position="614"/>
        <end position="666"/>
    </location>
</feature>
<dbReference type="InterPro" id="IPR036097">
    <property type="entry name" value="HisK_dim/P_sf"/>
</dbReference>
<dbReference type="Pfam" id="PF08447">
    <property type="entry name" value="PAS_3"/>
    <property type="match status" value="2"/>
</dbReference>
<dbReference type="SMART" id="SM00387">
    <property type="entry name" value="HATPase_c"/>
    <property type="match status" value="1"/>
</dbReference>
<dbReference type="PROSITE" id="PS50113">
    <property type="entry name" value="PAC"/>
    <property type="match status" value="2"/>
</dbReference>
<dbReference type="InterPro" id="IPR035965">
    <property type="entry name" value="PAS-like_dom_sf"/>
</dbReference>
<dbReference type="InterPro" id="IPR052162">
    <property type="entry name" value="Sensor_kinase/Photoreceptor"/>
</dbReference>
<dbReference type="PROSITE" id="PS50112">
    <property type="entry name" value="PAS"/>
    <property type="match status" value="3"/>
</dbReference>
<gene>
    <name evidence="9" type="ORF">ACFSR2_02545</name>
</gene>
<dbReference type="InterPro" id="IPR036890">
    <property type="entry name" value="HATPase_C_sf"/>
</dbReference>
<feature type="domain" description="PAS" evidence="7">
    <location>
        <begin position="284"/>
        <end position="354"/>
    </location>
</feature>
<dbReference type="PRINTS" id="PR00344">
    <property type="entry name" value="BCTRLSENSOR"/>
</dbReference>
<dbReference type="CDD" id="cd00130">
    <property type="entry name" value="PAS"/>
    <property type="match status" value="3"/>
</dbReference>
<evidence type="ECO:0000256" key="1">
    <source>
        <dbReference type="ARBA" id="ARBA00000085"/>
    </source>
</evidence>
<accession>A0ABW5J492</accession>
<evidence type="ECO:0000313" key="10">
    <source>
        <dbReference type="Proteomes" id="UP001597510"/>
    </source>
</evidence>
<dbReference type="EC" id="2.7.13.3" evidence="2"/>
<comment type="caution">
    <text evidence="9">The sequence shown here is derived from an EMBL/GenBank/DDBJ whole genome shotgun (WGS) entry which is preliminary data.</text>
</comment>
<dbReference type="SUPFAM" id="SSF55785">
    <property type="entry name" value="PYP-like sensor domain (PAS domain)"/>
    <property type="match status" value="4"/>
</dbReference>
<dbReference type="InterPro" id="IPR004358">
    <property type="entry name" value="Sig_transdc_His_kin-like_C"/>
</dbReference>
<keyword evidence="4" id="KW-0808">Transferase</keyword>
<dbReference type="InterPro" id="IPR003594">
    <property type="entry name" value="HATPase_dom"/>
</dbReference>
<dbReference type="PROSITE" id="PS50109">
    <property type="entry name" value="HIS_KIN"/>
    <property type="match status" value="1"/>
</dbReference>
<evidence type="ECO:0000256" key="4">
    <source>
        <dbReference type="ARBA" id="ARBA00022679"/>
    </source>
</evidence>
<keyword evidence="10" id="KW-1185">Reference proteome</keyword>
<evidence type="ECO:0000256" key="3">
    <source>
        <dbReference type="ARBA" id="ARBA00022553"/>
    </source>
</evidence>
<dbReference type="SMART" id="SM00086">
    <property type="entry name" value="PAC"/>
    <property type="match status" value="4"/>
</dbReference>
<dbReference type="InterPro" id="IPR003661">
    <property type="entry name" value="HisK_dim/P_dom"/>
</dbReference>
<feature type="domain" description="PAC" evidence="8">
    <location>
        <begin position="108"/>
        <end position="160"/>
    </location>
</feature>
<dbReference type="Gene3D" id="3.30.450.20">
    <property type="entry name" value="PAS domain"/>
    <property type="match status" value="5"/>
</dbReference>
<comment type="catalytic activity">
    <reaction evidence="1">
        <text>ATP + protein L-histidine = ADP + protein N-phospho-L-histidine.</text>
        <dbReference type="EC" id="2.7.13.3"/>
    </reaction>
</comment>
<dbReference type="InterPro" id="IPR005467">
    <property type="entry name" value="His_kinase_dom"/>
</dbReference>
<organism evidence="9 10">
    <name type="scientific">Emticicia soli</name>
    <dbReference type="NCBI Taxonomy" id="2027878"/>
    <lineage>
        <taxon>Bacteria</taxon>
        <taxon>Pseudomonadati</taxon>
        <taxon>Bacteroidota</taxon>
        <taxon>Cytophagia</taxon>
        <taxon>Cytophagales</taxon>
        <taxon>Leadbetterellaceae</taxon>
        <taxon>Emticicia</taxon>
    </lineage>
</organism>
<dbReference type="CDD" id="cd00082">
    <property type="entry name" value="HisKA"/>
    <property type="match status" value="1"/>
</dbReference>
<dbReference type="PANTHER" id="PTHR43304:SF1">
    <property type="entry name" value="PAC DOMAIN-CONTAINING PROTEIN"/>
    <property type="match status" value="1"/>
</dbReference>
<evidence type="ECO:0000256" key="2">
    <source>
        <dbReference type="ARBA" id="ARBA00012438"/>
    </source>
</evidence>
<evidence type="ECO:0000313" key="9">
    <source>
        <dbReference type="EMBL" id="MFD2519745.1"/>
    </source>
</evidence>
<dbReference type="SUPFAM" id="SSF47384">
    <property type="entry name" value="Homodimeric domain of signal transducing histidine kinase"/>
    <property type="match status" value="1"/>
</dbReference>
<feature type="domain" description="PAS" evidence="7">
    <location>
        <begin position="540"/>
        <end position="610"/>
    </location>
</feature>
<evidence type="ECO:0000259" key="6">
    <source>
        <dbReference type="PROSITE" id="PS50109"/>
    </source>
</evidence>
<evidence type="ECO:0000259" key="8">
    <source>
        <dbReference type="PROSITE" id="PS50113"/>
    </source>
</evidence>
<dbReference type="Proteomes" id="UP001597510">
    <property type="component" value="Unassembled WGS sequence"/>
</dbReference>
<dbReference type="PANTHER" id="PTHR43304">
    <property type="entry name" value="PHYTOCHROME-LIKE PROTEIN CPH1"/>
    <property type="match status" value="1"/>
</dbReference>
<evidence type="ECO:0000259" key="7">
    <source>
        <dbReference type="PROSITE" id="PS50112"/>
    </source>
</evidence>
<dbReference type="InterPro" id="IPR013655">
    <property type="entry name" value="PAS_fold_3"/>
</dbReference>
<dbReference type="Pfam" id="PF13426">
    <property type="entry name" value="PAS_9"/>
    <property type="match status" value="1"/>
</dbReference>
<dbReference type="Pfam" id="PF00512">
    <property type="entry name" value="HisKA"/>
    <property type="match status" value="1"/>
</dbReference>
<dbReference type="SMART" id="SM00388">
    <property type="entry name" value="HisKA"/>
    <property type="match status" value="1"/>
</dbReference>
<dbReference type="Gene3D" id="3.30.565.10">
    <property type="entry name" value="Histidine kinase-like ATPase, C-terminal domain"/>
    <property type="match status" value="1"/>
</dbReference>
<feature type="domain" description="Histidine kinase" evidence="6">
    <location>
        <begin position="691"/>
        <end position="901"/>
    </location>
</feature>
<name>A0ABW5J492_9BACT</name>
<proteinExistence type="predicted"/>
<dbReference type="RefSeq" id="WP_340236399.1">
    <property type="nucleotide sequence ID" value="NZ_JBBEWC010000006.1"/>
</dbReference>
<protein>
    <recommendedName>
        <fullName evidence="2">histidine kinase</fullName>
        <ecNumber evidence="2">2.7.13.3</ecNumber>
    </recommendedName>
</protein>
<evidence type="ECO:0000256" key="5">
    <source>
        <dbReference type="ARBA" id="ARBA00022777"/>
    </source>
</evidence>
<dbReference type="EMBL" id="JBHULC010000003">
    <property type="protein sequence ID" value="MFD2519745.1"/>
    <property type="molecule type" value="Genomic_DNA"/>
</dbReference>